<keyword evidence="1" id="KW-0812">Transmembrane</keyword>
<reference evidence="2 3" key="1">
    <citation type="submission" date="2024-06" db="EMBL/GenBank/DDBJ databases">
        <title>The Natural Products Discovery Center: Release of the First 8490 Sequenced Strains for Exploring Actinobacteria Biosynthetic Diversity.</title>
        <authorList>
            <person name="Kalkreuter E."/>
            <person name="Kautsar S.A."/>
            <person name="Yang D."/>
            <person name="Bader C.D."/>
            <person name="Teijaro C.N."/>
            <person name="Fluegel L."/>
            <person name="Davis C.M."/>
            <person name="Simpson J.R."/>
            <person name="Lauterbach L."/>
            <person name="Steele A.D."/>
            <person name="Gui C."/>
            <person name="Meng S."/>
            <person name="Li G."/>
            <person name="Viehrig K."/>
            <person name="Ye F."/>
            <person name="Su P."/>
            <person name="Kiefer A.F."/>
            <person name="Nichols A."/>
            <person name="Cepeda A.J."/>
            <person name="Yan W."/>
            <person name="Fan B."/>
            <person name="Jiang Y."/>
            <person name="Adhikari A."/>
            <person name="Zheng C.-J."/>
            <person name="Schuster L."/>
            <person name="Cowan T.M."/>
            <person name="Smanski M.J."/>
            <person name="Chevrette M.G."/>
            <person name="De Carvalho L.P.S."/>
            <person name="Shen B."/>
        </authorList>
    </citation>
    <scope>NUCLEOTIDE SEQUENCE [LARGE SCALE GENOMIC DNA]</scope>
    <source>
        <strain evidence="2 3">NPDC050100</strain>
    </source>
</reference>
<feature type="transmembrane region" description="Helical" evidence="1">
    <location>
        <begin position="15"/>
        <end position="36"/>
    </location>
</feature>
<evidence type="ECO:0000313" key="2">
    <source>
        <dbReference type="EMBL" id="MEV0971907.1"/>
    </source>
</evidence>
<dbReference type="EMBL" id="JBFALK010000014">
    <property type="protein sequence ID" value="MEV0971907.1"/>
    <property type="molecule type" value="Genomic_DNA"/>
</dbReference>
<comment type="caution">
    <text evidence="2">The sequence shown here is derived from an EMBL/GenBank/DDBJ whole genome shotgun (WGS) entry which is preliminary data.</text>
</comment>
<evidence type="ECO:0000256" key="1">
    <source>
        <dbReference type="SAM" id="Phobius"/>
    </source>
</evidence>
<protein>
    <submittedName>
        <fullName evidence="2">TadE family type IV pilus minor pilin</fullName>
    </submittedName>
</protein>
<evidence type="ECO:0000313" key="3">
    <source>
        <dbReference type="Proteomes" id="UP001551675"/>
    </source>
</evidence>
<accession>A0ABV3GKU6</accession>
<organism evidence="2 3">
    <name type="scientific">Microtetraspora glauca</name>
    <dbReference type="NCBI Taxonomy" id="1996"/>
    <lineage>
        <taxon>Bacteria</taxon>
        <taxon>Bacillati</taxon>
        <taxon>Actinomycetota</taxon>
        <taxon>Actinomycetes</taxon>
        <taxon>Streptosporangiales</taxon>
        <taxon>Streptosporangiaceae</taxon>
        <taxon>Microtetraspora</taxon>
    </lineage>
</organism>
<keyword evidence="3" id="KW-1185">Reference proteome</keyword>
<keyword evidence="1" id="KW-1133">Transmembrane helix</keyword>
<dbReference type="Proteomes" id="UP001551675">
    <property type="component" value="Unassembled WGS sequence"/>
</dbReference>
<dbReference type="RefSeq" id="WP_358136558.1">
    <property type="nucleotide sequence ID" value="NZ_JBFALK010000014.1"/>
</dbReference>
<dbReference type="NCBIfam" id="NF041390">
    <property type="entry name" value="TadE_Rv3655c"/>
    <property type="match status" value="1"/>
</dbReference>
<dbReference type="InterPro" id="IPR049790">
    <property type="entry name" value="Rv3655c/TadE"/>
</dbReference>
<proteinExistence type="predicted"/>
<name>A0ABV3GKU6_MICGL</name>
<keyword evidence="1" id="KW-0472">Membrane</keyword>
<sequence length="129" mass="12951">MRPSDRGSVTAEAAVGLPALVAVLGAALWAVGLIGAQLECVDAARAGARAVARGEPVASVRAAAARSAPRGAEIAVSIVGEMARVRISALIRPSWGLMLPAIRVEASASAATEPGAIDFSGRTPEGRMP</sequence>
<gene>
    <name evidence="2" type="ORF">AB0I59_25170</name>
</gene>